<dbReference type="Gene3D" id="6.10.250.3200">
    <property type="match status" value="1"/>
</dbReference>
<evidence type="ECO:0000313" key="9">
    <source>
        <dbReference type="Proteomes" id="UP000623776"/>
    </source>
</evidence>
<dbReference type="EMBL" id="BMXN01000002">
    <property type="protein sequence ID" value="GHD55492.1"/>
    <property type="molecule type" value="Genomic_DNA"/>
</dbReference>
<dbReference type="PROSITE" id="PS50113">
    <property type="entry name" value="PAC"/>
    <property type="match status" value="1"/>
</dbReference>
<comment type="similarity">
    <text evidence="3">Belongs to the methyl-accepting chemotaxis (MCP) protein family.</text>
</comment>
<organism evidence="8 9">
    <name type="scientific">Vreelandella hamiltonii</name>
    <dbReference type="NCBI Taxonomy" id="502829"/>
    <lineage>
        <taxon>Bacteria</taxon>
        <taxon>Pseudomonadati</taxon>
        <taxon>Pseudomonadota</taxon>
        <taxon>Gammaproteobacteria</taxon>
        <taxon>Oceanospirillales</taxon>
        <taxon>Halomonadaceae</taxon>
        <taxon>Vreelandella</taxon>
    </lineage>
</organism>
<dbReference type="GO" id="GO:0006935">
    <property type="term" value="P:chemotaxis"/>
    <property type="evidence" value="ECO:0007669"/>
    <property type="project" value="UniProtKB-KW"/>
</dbReference>
<evidence type="ECO:0000256" key="4">
    <source>
        <dbReference type="PROSITE-ProRule" id="PRU00284"/>
    </source>
</evidence>
<dbReference type="InterPro" id="IPR004089">
    <property type="entry name" value="MCPsignal_dom"/>
</dbReference>
<evidence type="ECO:0000256" key="1">
    <source>
        <dbReference type="ARBA" id="ARBA00022500"/>
    </source>
</evidence>
<dbReference type="InterPro" id="IPR035965">
    <property type="entry name" value="PAS-like_dom_sf"/>
</dbReference>
<evidence type="ECO:0000313" key="8">
    <source>
        <dbReference type="EMBL" id="GHD55492.1"/>
    </source>
</evidence>
<evidence type="ECO:0000259" key="7">
    <source>
        <dbReference type="PROSITE" id="PS50113"/>
    </source>
</evidence>
<dbReference type="NCBIfam" id="TIGR00229">
    <property type="entry name" value="sensory_box"/>
    <property type="match status" value="1"/>
</dbReference>
<dbReference type="Gene3D" id="3.30.450.20">
    <property type="entry name" value="PAS domain"/>
    <property type="match status" value="1"/>
</dbReference>
<dbReference type="Pfam" id="PF00015">
    <property type="entry name" value="MCPsignal"/>
    <property type="match status" value="1"/>
</dbReference>
<dbReference type="AlphaFoldDB" id="A0A8H9INP9"/>
<dbReference type="SUPFAM" id="SSF58104">
    <property type="entry name" value="Methyl-accepting chemotaxis protein (MCP) signaling domain"/>
    <property type="match status" value="1"/>
</dbReference>
<dbReference type="InterPro" id="IPR001610">
    <property type="entry name" value="PAC"/>
</dbReference>
<dbReference type="InterPro" id="IPR013655">
    <property type="entry name" value="PAS_fold_3"/>
</dbReference>
<dbReference type="SMART" id="SM00086">
    <property type="entry name" value="PAC"/>
    <property type="match status" value="1"/>
</dbReference>
<dbReference type="InterPro" id="IPR051310">
    <property type="entry name" value="MCP_chemotaxis"/>
</dbReference>
<reference evidence="9" key="1">
    <citation type="journal article" date="2019" name="Int. J. Syst. Evol. Microbiol.">
        <title>The Global Catalogue of Microorganisms (GCM) 10K type strain sequencing project: providing services to taxonomists for standard genome sequencing and annotation.</title>
        <authorList>
            <consortium name="The Broad Institute Genomics Platform"/>
            <consortium name="The Broad Institute Genome Sequencing Center for Infectious Disease"/>
            <person name="Wu L."/>
            <person name="Ma J."/>
        </authorList>
    </citation>
    <scope>NUCLEOTIDE SEQUENCE [LARGE SCALE GENOMIC DNA]</scope>
    <source>
        <strain evidence="9">KCTC 22154</strain>
    </source>
</reference>
<sequence length="210" mass="23426">MTSMSEQDRIYESIASRMNGFLYRCRNDEHYTMLNLSGRVQELTGYASHDLIGNRQQSYVALIHAEDAPGLDQAIERAIAADKNWHADYRVRCKDGRLRWVSEYGGAVKDDQGNVICLEGVVTDIQQRRQSEEQLGTISRDIATETEKIAHSLKMLQLLSINAGIEAGRAGEAGKGFAVVAEHVRRLADDTSSSAKVITGLMKQLRELQD</sequence>
<dbReference type="PROSITE" id="PS50111">
    <property type="entry name" value="CHEMOTAXIS_TRANSDUC_2"/>
    <property type="match status" value="1"/>
</dbReference>
<proteinExistence type="inferred from homology"/>
<keyword evidence="9" id="KW-1185">Reference proteome</keyword>
<feature type="domain" description="PAS" evidence="6">
    <location>
        <begin position="28"/>
        <end position="82"/>
    </location>
</feature>
<evidence type="ECO:0000256" key="3">
    <source>
        <dbReference type="ARBA" id="ARBA00029447"/>
    </source>
</evidence>
<dbReference type="Proteomes" id="UP000623776">
    <property type="component" value="Unassembled WGS sequence"/>
</dbReference>
<gene>
    <name evidence="8" type="ORF">GCM10007157_05360</name>
</gene>
<evidence type="ECO:0000256" key="2">
    <source>
        <dbReference type="ARBA" id="ARBA00023224"/>
    </source>
</evidence>
<dbReference type="RefSeq" id="WP_189462745.1">
    <property type="nucleotide sequence ID" value="NZ_BMXN01000002.1"/>
</dbReference>
<dbReference type="GO" id="GO:0005886">
    <property type="term" value="C:plasma membrane"/>
    <property type="evidence" value="ECO:0007669"/>
    <property type="project" value="TreeGrafter"/>
</dbReference>
<dbReference type="InterPro" id="IPR004090">
    <property type="entry name" value="Chemotax_Me-accpt_rcpt"/>
</dbReference>
<dbReference type="CDD" id="cd00130">
    <property type="entry name" value="PAS"/>
    <property type="match status" value="1"/>
</dbReference>
<dbReference type="GO" id="GO:0007165">
    <property type="term" value="P:signal transduction"/>
    <property type="evidence" value="ECO:0007669"/>
    <property type="project" value="UniProtKB-KW"/>
</dbReference>
<dbReference type="PANTHER" id="PTHR43531">
    <property type="entry name" value="PROTEIN ICFG"/>
    <property type="match status" value="1"/>
</dbReference>
<keyword evidence="2 4" id="KW-0807">Transducer</keyword>
<dbReference type="PANTHER" id="PTHR43531:SF11">
    <property type="entry name" value="METHYL-ACCEPTING CHEMOTAXIS PROTEIN 3"/>
    <property type="match status" value="1"/>
</dbReference>
<feature type="domain" description="Methyl-accepting transducer" evidence="5">
    <location>
        <begin position="118"/>
        <end position="210"/>
    </location>
</feature>
<dbReference type="GO" id="GO:0004888">
    <property type="term" value="F:transmembrane signaling receptor activity"/>
    <property type="evidence" value="ECO:0007669"/>
    <property type="project" value="InterPro"/>
</dbReference>
<dbReference type="PROSITE" id="PS50112">
    <property type="entry name" value="PAS"/>
    <property type="match status" value="1"/>
</dbReference>
<accession>A0A8H9INP9</accession>
<protein>
    <recommendedName>
        <fullName evidence="10">PAS domain S-box protein</fullName>
    </recommendedName>
</protein>
<dbReference type="InterPro" id="IPR000014">
    <property type="entry name" value="PAS"/>
</dbReference>
<evidence type="ECO:0008006" key="10">
    <source>
        <dbReference type="Google" id="ProtNLM"/>
    </source>
</evidence>
<evidence type="ECO:0000259" key="6">
    <source>
        <dbReference type="PROSITE" id="PS50112"/>
    </source>
</evidence>
<dbReference type="SUPFAM" id="SSF55785">
    <property type="entry name" value="PYP-like sensor domain (PAS domain)"/>
    <property type="match status" value="1"/>
</dbReference>
<name>A0A8H9INP9_9GAMM</name>
<dbReference type="InterPro" id="IPR000700">
    <property type="entry name" value="PAS-assoc_C"/>
</dbReference>
<feature type="domain" description="PAC" evidence="7">
    <location>
        <begin position="85"/>
        <end position="137"/>
    </location>
</feature>
<dbReference type="PRINTS" id="PR00260">
    <property type="entry name" value="CHEMTRNSDUCR"/>
</dbReference>
<dbReference type="Pfam" id="PF08447">
    <property type="entry name" value="PAS_3"/>
    <property type="match status" value="1"/>
</dbReference>
<comment type="caution">
    <text evidence="8">The sequence shown here is derived from an EMBL/GenBank/DDBJ whole genome shotgun (WGS) entry which is preliminary data.</text>
</comment>
<evidence type="ECO:0000259" key="5">
    <source>
        <dbReference type="PROSITE" id="PS50111"/>
    </source>
</evidence>
<keyword evidence="1" id="KW-0145">Chemotaxis</keyword>